<keyword evidence="3" id="KW-1185">Reference proteome</keyword>
<comment type="caution">
    <text evidence="2">The sequence shown here is derived from an EMBL/GenBank/DDBJ whole genome shotgun (WGS) entry which is preliminary data.</text>
</comment>
<feature type="chain" id="PRO_5045085059" description="UrcA family protein" evidence="1">
    <location>
        <begin position="23"/>
        <end position="100"/>
    </location>
</feature>
<dbReference type="NCBIfam" id="TIGR04433">
    <property type="entry name" value="UrcA_uranyl"/>
    <property type="match status" value="1"/>
</dbReference>
<evidence type="ECO:0008006" key="4">
    <source>
        <dbReference type="Google" id="ProtNLM"/>
    </source>
</evidence>
<organism evidence="2 3">
    <name type="scientific">Sphingomonas hankookensis</name>
    <dbReference type="NCBI Taxonomy" id="563996"/>
    <lineage>
        <taxon>Bacteria</taxon>
        <taxon>Pseudomonadati</taxon>
        <taxon>Pseudomonadota</taxon>
        <taxon>Alphaproteobacteria</taxon>
        <taxon>Sphingomonadales</taxon>
        <taxon>Sphingomonadaceae</taxon>
        <taxon>Sphingomonas</taxon>
    </lineage>
</organism>
<gene>
    <name evidence="2" type="ORF">AVT10_00090</name>
</gene>
<reference evidence="3" key="1">
    <citation type="submission" date="2016-01" db="EMBL/GenBank/DDBJ databases">
        <title>Draft genome of Chromobacterium sp. F49.</title>
        <authorList>
            <person name="Hong K.W."/>
        </authorList>
    </citation>
    <scope>NUCLEOTIDE SEQUENCE [LARGE SCALE GENOMIC DNA]</scope>
    <source>
        <strain evidence="3">CN3</strain>
    </source>
</reference>
<proteinExistence type="predicted"/>
<evidence type="ECO:0000313" key="2">
    <source>
        <dbReference type="EMBL" id="KZE18502.1"/>
    </source>
</evidence>
<name>A0ABR5YFQ7_9SPHN</name>
<dbReference type="InterPro" id="IPR030972">
    <property type="entry name" value="UrcA_uranyl"/>
</dbReference>
<evidence type="ECO:0000256" key="1">
    <source>
        <dbReference type="SAM" id="SignalP"/>
    </source>
</evidence>
<keyword evidence="1" id="KW-0732">Signal</keyword>
<feature type="signal peptide" evidence="1">
    <location>
        <begin position="1"/>
        <end position="22"/>
    </location>
</feature>
<accession>A0ABR5YFQ7</accession>
<dbReference type="Proteomes" id="UP000076609">
    <property type="component" value="Unassembled WGS sequence"/>
</dbReference>
<protein>
    <recommendedName>
        <fullName evidence="4">UrcA family protein</fullName>
    </recommendedName>
</protein>
<sequence>MTNRLIVLAAAVAACLSSAAHAEQREPVTARVSIAGLDLGTAEGRRILDARIDRAAIGACRSRAFGLRGVADEGRCRREMHRDAQVRVAQLTPVKLASAK</sequence>
<dbReference type="EMBL" id="LQQO01000001">
    <property type="protein sequence ID" value="KZE18502.1"/>
    <property type="molecule type" value="Genomic_DNA"/>
</dbReference>
<dbReference type="RefSeq" id="WP_066686680.1">
    <property type="nucleotide sequence ID" value="NZ_CP117025.1"/>
</dbReference>
<evidence type="ECO:0000313" key="3">
    <source>
        <dbReference type="Proteomes" id="UP000076609"/>
    </source>
</evidence>
<dbReference type="PROSITE" id="PS51257">
    <property type="entry name" value="PROKAR_LIPOPROTEIN"/>
    <property type="match status" value="1"/>
</dbReference>